<dbReference type="AlphaFoldDB" id="A0A3R9HCP4"/>
<dbReference type="EMBL" id="RJNA01000021">
    <property type="protein sequence ID" value="RSI40814.1"/>
    <property type="molecule type" value="Genomic_DNA"/>
</dbReference>
<organism evidence="1 2">
    <name type="scientific">Streptococcus cristatus</name>
    <dbReference type="NCBI Taxonomy" id="45634"/>
    <lineage>
        <taxon>Bacteria</taxon>
        <taxon>Bacillati</taxon>
        <taxon>Bacillota</taxon>
        <taxon>Bacilli</taxon>
        <taxon>Lactobacillales</taxon>
        <taxon>Streptococcaceae</taxon>
        <taxon>Streptococcus</taxon>
    </lineage>
</organism>
<evidence type="ECO:0000313" key="2">
    <source>
        <dbReference type="Proteomes" id="UP000282617"/>
    </source>
</evidence>
<gene>
    <name evidence="1" type="ORF">D8872_09585</name>
</gene>
<evidence type="ECO:0000313" key="1">
    <source>
        <dbReference type="EMBL" id="RSI40814.1"/>
    </source>
</evidence>
<protein>
    <submittedName>
        <fullName evidence="1">Uncharacterized protein</fullName>
    </submittedName>
</protein>
<name>A0A3R9HCP4_STRCR</name>
<accession>A0A3R9HCP4</accession>
<reference evidence="1 2" key="1">
    <citation type="submission" date="2018-11" db="EMBL/GenBank/DDBJ databases">
        <title>Species Designations Belie Phenotypic and Genotypic Heterogeneity in Oral Streptococci.</title>
        <authorList>
            <person name="Velsko I."/>
        </authorList>
    </citation>
    <scope>NUCLEOTIDE SEQUENCE [LARGE SCALE GENOMIC DNA]</scope>
    <source>
        <strain evidence="1 2">BCC51</strain>
    </source>
</reference>
<sequence>MEDAVLKKFIKFRLKEEKRKKKNGIIQELLIEFSFDILLKIVEIACSPNLEQVKTMLEEAFTEKY</sequence>
<proteinExistence type="predicted"/>
<comment type="caution">
    <text evidence="1">The sequence shown here is derived from an EMBL/GenBank/DDBJ whole genome shotgun (WGS) entry which is preliminary data.</text>
</comment>
<dbReference type="Proteomes" id="UP000282617">
    <property type="component" value="Unassembled WGS sequence"/>
</dbReference>